<feature type="transmembrane region" description="Helical" evidence="1">
    <location>
        <begin position="248"/>
        <end position="267"/>
    </location>
</feature>
<evidence type="ECO:0008006" key="5">
    <source>
        <dbReference type="Google" id="ProtNLM"/>
    </source>
</evidence>
<dbReference type="OrthoDB" id="3470164at2"/>
<evidence type="ECO:0000313" key="4">
    <source>
        <dbReference type="Proteomes" id="UP000190037"/>
    </source>
</evidence>
<gene>
    <name evidence="3" type="ORF">B4N89_31280</name>
</gene>
<dbReference type="Proteomes" id="UP000190037">
    <property type="component" value="Unassembled WGS sequence"/>
</dbReference>
<dbReference type="EMBL" id="MWQN01000002">
    <property type="protein sequence ID" value="OPC78656.1"/>
    <property type="molecule type" value="Genomic_DNA"/>
</dbReference>
<evidence type="ECO:0000256" key="1">
    <source>
        <dbReference type="SAM" id="Phobius"/>
    </source>
</evidence>
<comment type="caution">
    <text evidence="3">The sequence shown here is derived from an EMBL/GenBank/DDBJ whole genome shotgun (WGS) entry which is preliminary data.</text>
</comment>
<dbReference type="STRING" id="159449.B4N89_31280"/>
<organism evidence="3 4">
    <name type="scientific">Embleya scabrispora</name>
    <dbReference type="NCBI Taxonomy" id="159449"/>
    <lineage>
        <taxon>Bacteria</taxon>
        <taxon>Bacillati</taxon>
        <taxon>Actinomycetota</taxon>
        <taxon>Actinomycetes</taxon>
        <taxon>Kitasatosporales</taxon>
        <taxon>Streptomycetaceae</taxon>
        <taxon>Embleya</taxon>
    </lineage>
</organism>
<keyword evidence="1" id="KW-0812">Transmembrane</keyword>
<name>A0A1T3NPB3_9ACTN</name>
<feature type="chain" id="PRO_5012188210" description="Gram-positive cocci surface proteins LPxTG domain-containing protein" evidence="2">
    <location>
        <begin position="31"/>
        <end position="272"/>
    </location>
</feature>
<accession>A0A1T3NPB3</accession>
<keyword evidence="1" id="KW-1133">Transmembrane helix</keyword>
<keyword evidence="1" id="KW-0472">Membrane</keyword>
<dbReference type="RefSeq" id="WP_078979857.1">
    <property type="nucleotide sequence ID" value="NZ_MWQN01000002.1"/>
</dbReference>
<reference evidence="3 4" key="1">
    <citation type="submission" date="2017-03" db="EMBL/GenBank/DDBJ databases">
        <title>Draft genome sequence of Streptomyces scabrisporus NF3, endophyte isolated from Amphipterygium adstringens.</title>
        <authorList>
            <person name="Vazquez M."/>
            <person name="Ceapa C.D."/>
            <person name="Rodriguez Luna D."/>
            <person name="Sanchez Esquivel S."/>
        </authorList>
    </citation>
    <scope>NUCLEOTIDE SEQUENCE [LARGE SCALE GENOMIC DNA]</scope>
    <source>
        <strain evidence="3 4">NF3</strain>
    </source>
</reference>
<proteinExistence type="predicted"/>
<evidence type="ECO:0000313" key="3">
    <source>
        <dbReference type="EMBL" id="OPC78656.1"/>
    </source>
</evidence>
<sequence>MTTGPIKRLFAAGTLAAALTLTLTPQAAHAASVPAPPAPDAASVGAARDAVAAPGTMDTLARFFARDGALAAPNAAPRIDGDVVAVYTLSPEFVAARPGATAVPIARREFLAGTAVAADGRRASVWTADTAQGPQVVNIAEGDDEARYVAAGARLAPGGVVFREPQINAWYVQAGDRVSPLNADAEHAIGAGGTTVAAYQRRVHRAYADKLPGSGYDAKGLAGGFGPTDPGAGRSGAGGDPFGVAPTAFAAAGLLGVAGVGGAVVRVRRRRS</sequence>
<protein>
    <recommendedName>
        <fullName evidence="5">Gram-positive cocci surface proteins LPxTG domain-containing protein</fullName>
    </recommendedName>
</protein>
<dbReference type="AlphaFoldDB" id="A0A1T3NPB3"/>
<keyword evidence="2" id="KW-0732">Signal</keyword>
<keyword evidence="4" id="KW-1185">Reference proteome</keyword>
<evidence type="ECO:0000256" key="2">
    <source>
        <dbReference type="SAM" id="SignalP"/>
    </source>
</evidence>
<feature type="signal peptide" evidence="2">
    <location>
        <begin position="1"/>
        <end position="30"/>
    </location>
</feature>